<name>A0A1J1HDC7_PLARL</name>
<evidence type="ECO:0000256" key="7">
    <source>
        <dbReference type="ARBA" id="ARBA00023242"/>
    </source>
</evidence>
<feature type="region of interest" description="Disordered" evidence="10">
    <location>
        <begin position="319"/>
        <end position="353"/>
    </location>
</feature>
<evidence type="ECO:0000256" key="3">
    <source>
        <dbReference type="ARBA" id="ARBA00022723"/>
    </source>
</evidence>
<dbReference type="SMART" id="SM00474">
    <property type="entry name" value="35EXOc"/>
    <property type="match status" value="1"/>
</dbReference>
<evidence type="ECO:0000256" key="8">
    <source>
        <dbReference type="ARBA" id="ARBA00040531"/>
    </source>
</evidence>
<proteinExistence type="predicted"/>
<evidence type="ECO:0000256" key="1">
    <source>
        <dbReference type="ARBA" id="ARBA00004123"/>
    </source>
</evidence>
<keyword evidence="5" id="KW-0269">Exonuclease</keyword>
<keyword evidence="2" id="KW-0540">Nuclease</keyword>
<keyword evidence="7" id="KW-0539">Nucleus</keyword>
<dbReference type="PANTHER" id="PTHR13620:SF109">
    <property type="entry name" value="3'-5' EXONUCLEASE"/>
    <property type="match status" value="1"/>
</dbReference>
<dbReference type="OrthoDB" id="1920326at2759"/>
<evidence type="ECO:0000313" key="13">
    <source>
        <dbReference type="Proteomes" id="UP000220158"/>
    </source>
</evidence>
<evidence type="ECO:0000256" key="4">
    <source>
        <dbReference type="ARBA" id="ARBA00022801"/>
    </source>
</evidence>
<dbReference type="Proteomes" id="UP000220158">
    <property type="component" value="Chromosome 2"/>
</dbReference>
<accession>A0A1J1HDC7</accession>
<dbReference type="Gene3D" id="3.30.420.10">
    <property type="entry name" value="Ribonuclease H-like superfamily/Ribonuclease H"/>
    <property type="match status" value="1"/>
</dbReference>
<feature type="compositionally biased region" description="Basic and acidic residues" evidence="10">
    <location>
        <begin position="325"/>
        <end position="338"/>
    </location>
</feature>
<dbReference type="CDD" id="cd06141">
    <property type="entry name" value="WRN_exo"/>
    <property type="match status" value="1"/>
</dbReference>
<organism evidence="12 13">
    <name type="scientific">Plasmodium relictum</name>
    <dbReference type="NCBI Taxonomy" id="85471"/>
    <lineage>
        <taxon>Eukaryota</taxon>
        <taxon>Sar</taxon>
        <taxon>Alveolata</taxon>
        <taxon>Apicomplexa</taxon>
        <taxon>Aconoidasida</taxon>
        <taxon>Haemosporida</taxon>
        <taxon>Plasmodiidae</taxon>
        <taxon>Plasmodium</taxon>
        <taxon>Plasmodium (Haemamoeba)</taxon>
    </lineage>
</organism>
<dbReference type="EMBL" id="LN835297">
    <property type="protein sequence ID" value="CRH03086.1"/>
    <property type="molecule type" value="Genomic_DNA"/>
</dbReference>
<protein>
    <recommendedName>
        <fullName evidence="8">3'-5' exonuclease</fullName>
    </recommendedName>
    <alternativeName>
        <fullName evidence="9">Werner Syndrome-like exonuclease</fullName>
    </alternativeName>
</protein>
<dbReference type="GO" id="GO:0005634">
    <property type="term" value="C:nucleus"/>
    <property type="evidence" value="ECO:0007669"/>
    <property type="project" value="UniProtKB-SubCell"/>
</dbReference>
<dbReference type="GO" id="GO:0006139">
    <property type="term" value="P:nucleobase-containing compound metabolic process"/>
    <property type="evidence" value="ECO:0007669"/>
    <property type="project" value="InterPro"/>
</dbReference>
<dbReference type="InterPro" id="IPR012337">
    <property type="entry name" value="RNaseH-like_sf"/>
</dbReference>
<dbReference type="GO" id="GO:0003676">
    <property type="term" value="F:nucleic acid binding"/>
    <property type="evidence" value="ECO:0007669"/>
    <property type="project" value="InterPro"/>
</dbReference>
<evidence type="ECO:0000256" key="5">
    <source>
        <dbReference type="ARBA" id="ARBA00022839"/>
    </source>
</evidence>
<dbReference type="KEGG" id="prel:PRELSG_0211100"/>
<comment type="subcellular location">
    <subcellularLocation>
        <location evidence="1">Nucleus</location>
    </subcellularLocation>
</comment>
<sequence>MFRSVNKFYKSSNRYYSNKISDYFNPLKFTGIVIYVNRENIAKYEKNIIKYLKTDIIGFDTEFVIDINNSNTKFINNTEKNNSLINKISERNILNNLKEPNKLLEKKYSNNLTITYKNNKNVNKINVFKKKKNSENINKENKKLCLIQLSSNDICFVFNINKLKGKIPLSVKEILENDKIIKVCHDIKNDKDMFLSNNIEIKNVFDLYNYSIENFIYPPSLQSLVKIYLKKFLDKNLRLSNWLSDNLIEDQILYAALDAYASREIYMILKSQNKIDISKFININIENDSVDMKRNALDATNVNENKNCIKTNKGEIKINNENMNDDNKNRKMKSKELISNDDDSNEKKKETKKGYEYVEKNKSNIINNLKNEINMKCSKLNNITFFEEMVFSNNSYKNVLYLKHIEKNNYLIKLSSFNYDDEINCCKLILNYIDNKML</sequence>
<evidence type="ECO:0000256" key="10">
    <source>
        <dbReference type="SAM" id="MobiDB-lite"/>
    </source>
</evidence>
<dbReference type="Pfam" id="PF01612">
    <property type="entry name" value="DNA_pol_A_exo1"/>
    <property type="match status" value="1"/>
</dbReference>
<dbReference type="VEuPathDB" id="PlasmoDB:PRELSG_0211100"/>
<keyword evidence="3" id="KW-0479">Metal-binding</keyword>
<keyword evidence="13" id="KW-1185">Reference proteome</keyword>
<dbReference type="GO" id="GO:0008408">
    <property type="term" value="F:3'-5' exonuclease activity"/>
    <property type="evidence" value="ECO:0007669"/>
    <property type="project" value="InterPro"/>
</dbReference>
<dbReference type="AlphaFoldDB" id="A0A1J1HDC7"/>
<keyword evidence="6" id="KW-0460">Magnesium</keyword>
<dbReference type="GO" id="GO:0046872">
    <property type="term" value="F:metal ion binding"/>
    <property type="evidence" value="ECO:0007669"/>
    <property type="project" value="UniProtKB-KW"/>
</dbReference>
<reference evidence="12 13" key="1">
    <citation type="submission" date="2015-04" db="EMBL/GenBank/DDBJ databases">
        <authorList>
            <consortium name="Pathogen Informatics"/>
        </authorList>
    </citation>
    <scope>NUCLEOTIDE SEQUENCE [LARGE SCALE GENOMIC DNA]</scope>
    <source>
        <strain evidence="12 13">SGS1</strain>
    </source>
</reference>
<evidence type="ECO:0000259" key="11">
    <source>
        <dbReference type="SMART" id="SM00474"/>
    </source>
</evidence>
<evidence type="ECO:0000256" key="2">
    <source>
        <dbReference type="ARBA" id="ARBA00022722"/>
    </source>
</evidence>
<gene>
    <name evidence="12" type="ORF">PRELSG_0211100</name>
</gene>
<evidence type="ECO:0000256" key="6">
    <source>
        <dbReference type="ARBA" id="ARBA00022842"/>
    </source>
</evidence>
<dbReference type="InterPro" id="IPR036397">
    <property type="entry name" value="RNaseH_sf"/>
</dbReference>
<dbReference type="InterPro" id="IPR051132">
    <property type="entry name" value="3-5_Exonuclease_domain"/>
</dbReference>
<keyword evidence="4" id="KW-0378">Hydrolase</keyword>
<dbReference type="RefSeq" id="XP_028535572.1">
    <property type="nucleotide sequence ID" value="XM_028679899.1"/>
</dbReference>
<dbReference type="SUPFAM" id="SSF53098">
    <property type="entry name" value="Ribonuclease H-like"/>
    <property type="match status" value="1"/>
</dbReference>
<dbReference type="InterPro" id="IPR002562">
    <property type="entry name" value="3'-5'_exonuclease_dom"/>
</dbReference>
<dbReference type="PANTHER" id="PTHR13620">
    <property type="entry name" value="3-5 EXONUCLEASE"/>
    <property type="match status" value="1"/>
</dbReference>
<evidence type="ECO:0000256" key="9">
    <source>
        <dbReference type="ARBA" id="ARBA00042761"/>
    </source>
</evidence>
<evidence type="ECO:0000313" key="12">
    <source>
        <dbReference type="EMBL" id="CRH03086.1"/>
    </source>
</evidence>
<dbReference type="GeneID" id="39734530"/>
<feature type="domain" description="3'-5' exonuclease" evidence="11">
    <location>
        <begin position="91"/>
        <end position="274"/>
    </location>
</feature>